<dbReference type="Pfam" id="PF01435">
    <property type="entry name" value="Peptidase_M48"/>
    <property type="match status" value="1"/>
</dbReference>
<feature type="active site" evidence="12">
    <location>
        <position position="305"/>
    </location>
</feature>
<feature type="transmembrane region" description="Helical" evidence="14">
    <location>
        <begin position="161"/>
        <end position="182"/>
    </location>
</feature>
<keyword evidence="3 14" id="KW-0812">Transmembrane</keyword>
<keyword evidence="8 14" id="KW-1133">Transmembrane helix</keyword>
<dbReference type="CDD" id="cd07343">
    <property type="entry name" value="M48A_Zmpste24p_like"/>
    <property type="match status" value="1"/>
</dbReference>
<feature type="transmembrane region" description="Helical" evidence="14">
    <location>
        <begin position="188"/>
        <end position="208"/>
    </location>
</feature>
<dbReference type="FunFam" id="3.30.2010.10:FF:000002">
    <property type="entry name" value="CAAX prenyl protease"/>
    <property type="match status" value="1"/>
</dbReference>
<dbReference type="PANTHER" id="PTHR10120">
    <property type="entry name" value="CAAX PRENYL PROTEASE 1"/>
    <property type="match status" value="1"/>
</dbReference>
<dbReference type="InterPro" id="IPR027057">
    <property type="entry name" value="CAXX_Prtase_1"/>
</dbReference>
<evidence type="ECO:0000259" key="16">
    <source>
        <dbReference type="Pfam" id="PF16491"/>
    </source>
</evidence>
<feature type="active site" description="Proton donor" evidence="12">
    <location>
        <position position="388"/>
    </location>
</feature>
<feature type="binding site" evidence="13">
    <location>
        <position position="308"/>
    </location>
    <ligand>
        <name>Zn(2+)</name>
        <dbReference type="ChEBI" id="CHEBI:29105"/>
        <note>catalytic</note>
    </ligand>
</feature>
<evidence type="ECO:0000259" key="15">
    <source>
        <dbReference type="Pfam" id="PF01435"/>
    </source>
</evidence>
<keyword evidence="10 14" id="KW-0472">Membrane</keyword>
<evidence type="ECO:0000256" key="9">
    <source>
        <dbReference type="ARBA" id="ARBA00023049"/>
    </source>
</evidence>
<feature type="domain" description="CAAX prenyl protease 1 N-terminal" evidence="16">
    <location>
        <begin position="34"/>
        <end position="218"/>
    </location>
</feature>
<feature type="binding site" evidence="13">
    <location>
        <position position="304"/>
    </location>
    <ligand>
        <name>Zn(2+)</name>
        <dbReference type="ChEBI" id="CHEBI:29105"/>
        <note>catalytic</note>
    </ligand>
</feature>
<feature type="transmembrane region" description="Helical" evidence="14">
    <location>
        <begin position="12"/>
        <end position="30"/>
    </location>
</feature>
<feature type="transmembrane region" description="Helical" evidence="14">
    <location>
        <begin position="76"/>
        <end position="95"/>
    </location>
</feature>
<evidence type="ECO:0000256" key="7">
    <source>
        <dbReference type="ARBA" id="ARBA00022833"/>
    </source>
</evidence>
<keyword evidence="2 14" id="KW-0645">Protease</keyword>
<feature type="domain" description="Peptidase M48" evidence="15">
    <location>
        <begin position="221"/>
        <end position="441"/>
    </location>
</feature>
<evidence type="ECO:0000256" key="5">
    <source>
        <dbReference type="ARBA" id="ARBA00022801"/>
    </source>
</evidence>
<evidence type="ECO:0000256" key="3">
    <source>
        <dbReference type="ARBA" id="ARBA00022692"/>
    </source>
</evidence>
<reference evidence="17" key="2">
    <citation type="submission" date="2023-03" db="EMBL/GenBank/DDBJ databases">
        <authorList>
            <person name="Inwood S.N."/>
            <person name="Skelly J.G."/>
            <person name="Guhlin J."/>
            <person name="Harrop T.W.R."/>
            <person name="Goldson S.G."/>
            <person name="Dearden P.K."/>
        </authorList>
    </citation>
    <scope>NUCLEOTIDE SEQUENCE</scope>
    <source>
        <strain evidence="17">Lincoln</strain>
        <tissue evidence="17">Whole body</tissue>
    </source>
</reference>
<feature type="transmembrane region" description="Helical" evidence="14">
    <location>
        <begin position="353"/>
        <end position="375"/>
    </location>
</feature>
<dbReference type="GO" id="GO:0004222">
    <property type="term" value="F:metalloendopeptidase activity"/>
    <property type="evidence" value="ECO:0007669"/>
    <property type="project" value="UniProtKB-UniRule"/>
</dbReference>
<dbReference type="EC" id="3.4.24.84" evidence="14"/>
<feature type="binding site" evidence="13">
    <location>
        <position position="384"/>
    </location>
    <ligand>
        <name>Zn(2+)</name>
        <dbReference type="ChEBI" id="CHEBI:29105"/>
        <note>catalytic</note>
    </ligand>
</feature>
<keyword evidence="18" id="KW-1185">Reference proteome</keyword>
<sequence>MGGFMTFVEEHIRYELLAVIWLLYLWELYLSLRQRKLMKELVKLPDRLNGIISEEVYQNARLYELDKNAYSNIHDLYSTVINTILILTFAFHYYWKWGLDLIEALGASRENEILGSVSCLFIMSTVSTIIEIPFKVYHVFVLEEEHGFNKQTVRFFLRDQALKFLVSQLIGPPLLCGLVWIVKNGGDYFFWYIWLFTVVVTLFMSVIYPEVIAPLFDKYSPLPEGELKDKIEALAASLKFPLYKLYIVEGSKRSSHSNAYLYGFYKHKRIVLFDTLVKEYCKANESSDKDFGCEVDEVIGILAHELGHWKYNHTLKGLALAQISFVMNFIPFAKLLHYQPMYTAFGFVDTQPIFIGLIIVTMYILTPLNTLFGFLMTVNSRIFEFQADNFAKKLGHCDALKRSLIKLHKDNLSYPMYDKLFSGWHHSHPPLLERLEALDKPDKSD</sequence>
<dbReference type="AlphaFoldDB" id="A0AA39KH34"/>
<proteinExistence type="inferred from homology"/>
<feature type="transmembrane region" description="Helical" evidence="14">
    <location>
        <begin position="115"/>
        <end position="140"/>
    </location>
</feature>
<comment type="subcellular location">
    <subcellularLocation>
        <location evidence="1 14">Endoplasmic reticulum membrane</location>
        <topology evidence="1 14">Multi-pass membrane protein</topology>
    </subcellularLocation>
</comment>
<accession>A0AA39KH34</accession>
<evidence type="ECO:0000256" key="2">
    <source>
        <dbReference type="ARBA" id="ARBA00022670"/>
    </source>
</evidence>
<evidence type="ECO:0000256" key="11">
    <source>
        <dbReference type="ARBA" id="ARBA00044456"/>
    </source>
</evidence>
<comment type="caution">
    <text evidence="17">The sequence shown here is derived from an EMBL/GenBank/DDBJ whole genome shotgun (WGS) entry which is preliminary data.</text>
</comment>
<name>A0AA39KH34_MICHY</name>
<keyword evidence="9 14" id="KW-0482">Metalloprotease</keyword>
<comment type="function">
    <text evidence="14">Proteolytically removes the C-terminal three residues of farnesylated proteins.</text>
</comment>
<evidence type="ECO:0000256" key="14">
    <source>
        <dbReference type="RuleBase" id="RU366005"/>
    </source>
</evidence>
<dbReference type="GO" id="GO:0005789">
    <property type="term" value="C:endoplasmic reticulum membrane"/>
    <property type="evidence" value="ECO:0007669"/>
    <property type="project" value="UniProtKB-SubCell"/>
</dbReference>
<keyword evidence="4 13" id="KW-0479">Metal-binding</keyword>
<evidence type="ECO:0000256" key="8">
    <source>
        <dbReference type="ARBA" id="ARBA00022989"/>
    </source>
</evidence>
<dbReference type="Pfam" id="PF16491">
    <property type="entry name" value="Peptidase_M48_N"/>
    <property type="match status" value="1"/>
</dbReference>
<comment type="catalytic activity">
    <reaction evidence="11 14">
        <text>Hydrolyzes the peptide bond -P2-(S-farnesyl or geranylgeranyl)C-P1'-P2'-P3'-COOH where P1' and P2' are amino acids with aliphatic side chains and P3' is any C-terminal residue.</text>
        <dbReference type="EC" id="3.4.24.84"/>
    </reaction>
</comment>
<evidence type="ECO:0000313" key="17">
    <source>
        <dbReference type="EMBL" id="KAK0161993.1"/>
    </source>
</evidence>
<evidence type="ECO:0000256" key="13">
    <source>
        <dbReference type="PIRSR" id="PIRSR627057-2"/>
    </source>
</evidence>
<dbReference type="InterPro" id="IPR032456">
    <property type="entry name" value="Peptidase_M48_N"/>
</dbReference>
<evidence type="ECO:0000256" key="4">
    <source>
        <dbReference type="ARBA" id="ARBA00022723"/>
    </source>
</evidence>
<keyword evidence="5 14" id="KW-0378">Hydrolase</keyword>
<feature type="transmembrane region" description="Helical" evidence="14">
    <location>
        <begin position="315"/>
        <end position="333"/>
    </location>
</feature>
<dbReference type="GO" id="GO:0046872">
    <property type="term" value="F:metal ion binding"/>
    <property type="evidence" value="ECO:0007669"/>
    <property type="project" value="UniProtKB-UniRule"/>
</dbReference>
<organism evidence="17 18">
    <name type="scientific">Microctonus hyperodae</name>
    <name type="common">Parasitoid wasp</name>
    <dbReference type="NCBI Taxonomy" id="165561"/>
    <lineage>
        <taxon>Eukaryota</taxon>
        <taxon>Metazoa</taxon>
        <taxon>Ecdysozoa</taxon>
        <taxon>Arthropoda</taxon>
        <taxon>Hexapoda</taxon>
        <taxon>Insecta</taxon>
        <taxon>Pterygota</taxon>
        <taxon>Neoptera</taxon>
        <taxon>Endopterygota</taxon>
        <taxon>Hymenoptera</taxon>
        <taxon>Apocrita</taxon>
        <taxon>Ichneumonoidea</taxon>
        <taxon>Braconidae</taxon>
        <taxon>Euphorinae</taxon>
        <taxon>Microctonus</taxon>
    </lineage>
</organism>
<comment type="similarity">
    <text evidence="14">Belongs to the peptidase M48A family.</text>
</comment>
<reference evidence="17" key="1">
    <citation type="journal article" date="2023" name="bioRxiv">
        <title>Scaffold-level genome assemblies of two parasitoid biocontrol wasps reveal the parthenogenesis mechanism and an associated novel virus.</title>
        <authorList>
            <person name="Inwood S."/>
            <person name="Skelly J."/>
            <person name="Guhlin J."/>
            <person name="Harrop T."/>
            <person name="Goldson S."/>
            <person name="Dearden P."/>
        </authorList>
    </citation>
    <scope>NUCLEOTIDE SEQUENCE</scope>
    <source>
        <strain evidence="17">Lincoln</strain>
        <tissue evidence="17">Whole body</tissue>
    </source>
</reference>
<evidence type="ECO:0000256" key="1">
    <source>
        <dbReference type="ARBA" id="ARBA00004477"/>
    </source>
</evidence>
<dbReference type="GO" id="GO:0071586">
    <property type="term" value="P:CAAX-box protein processing"/>
    <property type="evidence" value="ECO:0007669"/>
    <property type="project" value="UniProtKB-UniRule"/>
</dbReference>
<comment type="cofactor">
    <cofactor evidence="13 14">
        <name>Zn(2+)</name>
        <dbReference type="ChEBI" id="CHEBI:29105"/>
    </cofactor>
    <text evidence="13 14">Binds 1 zinc ion per subunit.</text>
</comment>
<evidence type="ECO:0000256" key="12">
    <source>
        <dbReference type="PIRSR" id="PIRSR627057-1"/>
    </source>
</evidence>
<dbReference type="Proteomes" id="UP001168972">
    <property type="component" value="Unassembled WGS sequence"/>
</dbReference>
<protein>
    <recommendedName>
        <fullName evidence="14">CAAX prenyl protease</fullName>
        <ecNumber evidence="14">3.4.24.84</ecNumber>
    </recommendedName>
</protein>
<dbReference type="EMBL" id="JAQQBR010001834">
    <property type="protein sequence ID" value="KAK0161993.1"/>
    <property type="molecule type" value="Genomic_DNA"/>
</dbReference>
<evidence type="ECO:0000313" key="18">
    <source>
        <dbReference type="Proteomes" id="UP001168972"/>
    </source>
</evidence>
<gene>
    <name evidence="17" type="ORF">PV327_008377</name>
</gene>
<keyword evidence="7 13" id="KW-0862">Zinc</keyword>
<evidence type="ECO:0000256" key="10">
    <source>
        <dbReference type="ARBA" id="ARBA00023136"/>
    </source>
</evidence>
<dbReference type="InterPro" id="IPR001915">
    <property type="entry name" value="Peptidase_M48"/>
</dbReference>
<evidence type="ECO:0000256" key="6">
    <source>
        <dbReference type="ARBA" id="ARBA00022824"/>
    </source>
</evidence>
<keyword evidence="6 14" id="KW-0256">Endoplasmic reticulum</keyword>
<dbReference type="Gene3D" id="3.30.2010.10">
    <property type="entry name" value="Metalloproteases ('zincins'), catalytic domain"/>
    <property type="match status" value="1"/>
</dbReference>